<proteinExistence type="predicted"/>
<accession>A0A517ZB71</accession>
<dbReference type="PANTHER" id="PTHR37816:SF1">
    <property type="entry name" value="TOXIN"/>
    <property type="match status" value="1"/>
</dbReference>
<dbReference type="PANTHER" id="PTHR37816">
    <property type="entry name" value="YALI0E33011P"/>
    <property type="match status" value="1"/>
</dbReference>
<reference evidence="2 3" key="1">
    <citation type="submission" date="2019-02" db="EMBL/GenBank/DDBJ databases">
        <title>Deep-cultivation of Planctomycetes and their phenomic and genomic characterization uncovers novel biology.</title>
        <authorList>
            <person name="Wiegand S."/>
            <person name="Jogler M."/>
            <person name="Boedeker C."/>
            <person name="Pinto D."/>
            <person name="Vollmers J."/>
            <person name="Rivas-Marin E."/>
            <person name="Kohn T."/>
            <person name="Peeters S.H."/>
            <person name="Heuer A."/>
            <person name="Rast P."/>
            <person name="Oberbeckmann S."/>
            <person name="Bunk B."/>
            <person name="Jeske O."/>
            <person name="Meyerdierks A."/>
            <person name="Storesund J.E."/>
            <person name="Kallscheuer N."/>
            <person name="Luecker S."/>
            <person name="Lage O.M."/>
            <person name="Pohl T."/>
            <person name="Merkel B.J."/>
            <person name="Hornburger P."/>
            <person name="Mueller R.-W."/>
            <person name="Bruemmer F."/>
            <person name="Labrenz M."/>
            <person name="Spormann A.M."/>
            <person name="Op den Camp H."/>
            <person name="Overmann J."/>
            <person name="Amann R."/>
            <person name="Jetten M.S.M."/>
            <person name="Mascher T."/>
            <person name="Medema M.H."/>
            <person name="Devos D.P."/>
            <person name="Kaster A.-K."/>
            <person name="Ovreas L."/>
            <person name="Rohde M."/>
            <person name="Galperin M.Y."/>
            <person name="Jogler C."/>
        </authorList>
    </citation>
    <scope>NUCLEOTIDE SEQUENCE [LARGE SCALE GENOMIC DNA]</scope>
    <source>
        <strain evidence="2 3">Mal4</strain>
    </source>
</reference>
<dbReference type="Pfam" id="PF00004">
    <property type="entry name" value="AAA"/>
    <property type="match status" value="1"/>
</dbReference>
<evidence type="ECO:0000313" key="2">
    <source>
        <dbReference type="EMBL" id="QDU39744.1"/>
    </source>
</evidence>
<protein>
    <submittedName>
        <fullName evidence="2">Topology modulation protein</fullName>
    </submittedName>
</protein>
<dbReference type="InterPro" id="IPR052922">
    <property type="entry name" value="Cytidylate_Kinase-2"/>
</dbReference>
<sequence length="210" mass="23994">MRRSSAGLCSGQSDMTDSLPPAEQCRIAVVGTSGSGKTTLARAVAQRLGIPHIELDSLHWLPDWQMRPNDELRALVQERVAGPAWVVDGNYRNKVQDLVISRANVFVWLNYSRSVVMRRVIWRTFVRAVTRRRLFSGNREQLRTVLFSRDSIVRWAWTSHAVNHRTYRQLVDHDLPEHVSLFEHTTPTETAAWLRPLSASTELSDAAHRC</sequence>
<dbReference type="InterPro" id="IPR027417">
    <property type="entry name" value="P-loop_NTPase"/>
</dbReference>
<dbReference type="AlphaFoldDB" id="A0A517ZB71"/>
<dbReference type="GO" id="GO:0016887">
    <property type="term" value="F:ATP hydrolysis activity"/>
    <property type="evidence" value="ECO:0007669"/>
    <property type="project" value="InterPro"/>
</dbReference>
<dbReference type="OrthoDB" id="1201990at2"/>
<dbReference type="EMBL" id="CP036275">
    <property type="protein sequence ID" value="QDU39744.1"/>
    <property type="molecule type" value="Genomic_DNA"/>
</dbReference>
<dbReference type="SUPFAM" id="SSF52540">
    <property type="entry name" value="P-loop containing nucleoside triphosphate hydrolases"/>
    <property type="match status" value="1"/>
</dbReference>
<dbReference type="GO" id="GO:0005524">
    <property type="term" value="F:ATP binding"/>
    <property type="evidence" value="ECO:0007669"/>
    <property type="project" value="InterPro"/>
</dbReference>
<evidence type="ECO:0000313" key="3">
    <source>
        <dbReference type="Proteomes" id="UP000320496"/>
    </source>
</evidence>
<organism evidence="2 3">
    <name type="scientific">Maioricimonas rarisocia</name>
    <dbReference type="NCBI Taxonomy" id="2528026"/>
    <lineage>
        <taxon>Bacteria</taxon>
        <taxon>Pseudomonadati</taxon>
        <taxon>Planctomycetota</taxon>
        <taxon>Planctomycetia</taxon>
        <taxon>Planctomycetales</taxon>
        <taxon>Planctomycetaceae</taxon>
        <taxon>Maioricimonas</taxon>
    </lineage>
</organism>
<keyword evidence="3" id="KW-1185">Reference proteome</keyword>
<dbReference type="Proteomes" id="UP000320496">
    <property type="component" value="Chromosome"/>
</dbReference>
<gene>
    <name evidence="2" type="ORF">Mal4_40910</name>
</gene>
<dbReference type="KEGG" id="mri:Mal4_40910"/>
<evidence type="ECO:0000259" key="1">
    <source>
        <dbReference type="Pfam" id="PF00004"/>
    </source>
</evidence>
<feature type="domain" description="ATPase AAA-type core" evidence="1">
    <location>
        <begin position="29"/>
        <end position="78"/>
    </location>
</feature>
<dbReference type="InterPro" id="IPR003959">
    <property type="entry name" value="ATPase_AAA_core"/>
</dbReference>
<dbReference type="Gene3D" id="3.40.50.300">
    <property type="entry name" value="P-loop containing nucleotide triphosphate hydrolases"/>
    <property type="match status" value="1"/>
</dbReference>
<name>A0A517ZB71_9PLAN</name>